<dbReference type="EMBL" id="JAAIUW010000006">
    <property type="protein sequence ID" value="KAF7826905.1"/>
    <property type="molecule type" value="Genomic_DNA"/>
</dbReference>
<comment type="caution">
    <text evidence="2">The sequence shown here is derived from an EMBL/GenBank/DDBJ whole genome shotgun (WGS) entry which is preliminary data.</text>
</comment>
<organism evidence="2 3">
    <name type="scientific">Senna tora</name>
    <dbReference type="NCBI Taxonomy" id="362788"/>
    <lineage>
        <taxon>Eukaryota</taxon>
        <taxon>Viridiplantae</taxon>
        <taxon>Streptophyta</taxon>
        <taxon>Embryophyta</taxon>
        <taxon>Tracheophyta</taxon>
        <taxon>Spermatophyta</taxon>
        <taxon>Magnoliopsida</taxon>
        <taxon>eudicotyledons</taxon>
        <taxon>Gunneridae</taxon>
        <taxon>Pentapetalae</taxon>
        <taxon>rosids</taxon>
        <taxon>fabids</taxon>
        <taxon>Fabales</taxon>
        <taxon>Fabaceae</taxon>
        <taxon>Caesalpinioideae</taxon>
        <taxon>Cassia clade</taxon>
        <taxon>Senna</taxon>
    </lineage>
</organism>
<dbReference type="GO" id="GO:0010073">
    <property type="term" value="P:meristem maintenance"/>
    <property type="evidence" value="ECO:0007669"/>
    <property type="project" value="InterPro"/>
</dbReference>
<dbReference type="PANTHER" id="PTHR46033">
    <property type="entry name" value="PROTEIN MAIN-LIKE 2"/>
    <property type="match status" value="1"/>
</dbReference>
<reference evidence="2" key="1">
    <citation type="submission" date="2020-09" db="EMBL/GenBank/DDBJ databases">
        <title>Genome-Enabled Discovery of Anthraquinone Biosynthesis in Senna tora.</title>
        <authorList>
            <person name="Kang S.-H."/>
            <person name="Pandey R.P."/>
            <person name="Lee C.-M."/>
            <person name="Sim J.-S."/>
            <person name="Jeong J.-T."/>
            <person name="Choi B.-S."/>
            <person name="Jung M."/>
            <person name="Ginzburg D."/>
            <person name="Zhao K."/>
            <person name="Won S.Y."/>
            <person name="Oh T.-J."/>
            <person name="Yu Y."/>
            <person name="Kim N.-H."/>
            <person name="Lee O.R."/>
            <person name="Lee T.-H."/>
            <person name="Bashyal P."/>
            <person name="Kim T.-S."/>
            <person name="Lee W.-H."/>
            <person name="Kawkins C."/>
            <person name="Kim C.-K."/>
            <person name="Kim J.S."/>
            <person name="Ahn B.O."/>
            <person name="Rhee S.Y."/>
            <person name="Sohng J.K."/>
        </authorList>
    </citation>
    <scope>NUCLEOTIDE SEQUENCE</scope>
    <source>
        <tissue evidence="2">Leaf</tissue>
    </source>
</reference>
<dbReference type="InterPro" id="IPR044824">
    <property type="entry name" value="MAIN-like"/>
</dbReference>
<dbReference type="Pfam" id="PF10536">
    <property type="entry name" value="PMD"/>
    <property type="match status" value="1"/>
</dbReference>
<keyword evidence="3" id="KW-1185">Reference proteome</keyword>
<dbReference type="Proteomes" id="UP000634136">
    <property type="component" value="Unassembled WGS sequence"/>
</dbReference>
<gene>
    <name evidence="2" type="ORF">G2W53_018069</name>
</gene>
<dbReference type="InterPro" id="IPR019557">
    <property type="entry name" value="AminoTfrase-like_pln_mobile"/>
</dbReference>
<sequence length="234" mass="25931">MDFQRRTARHIRPGLEDPSLLYLQDRHISEAIVCSRALELLNLPAQIVPFLQQTGFMALPVGECSITLQDVATQLGLPIDGRLVTGRTNYTWAELCVRFLGEALPADQFKGSRVMMSWFDETFSQVPENSTDVQMEQFTQGYIMRLLGGFLMSDTSGNLQTLMYLPLLENMDEVKNYSWGSAVLALPVIVSCNRVQRGEHQGIYASLARVGMGQIPLASTKTKASSPLSPEQGG</sequence>
<evidence type="ECO:0000313" key="2">
    <source>
        <dbReference type="EMBL" id="KAF7826905.1"/>
    </source>
</evidence>
<evidence type="ECO:0000313" key="3">
    <source>
        <dbReference type="Proteomes" id="UP000634136"/>
    </source>
</evidence>
<dbReference type="OrthoDB" id="1939467at2759"/>
<dbReference type="PANTHER" id="PTHR46033:SF8">
    <property type="entry name" value="PROTEIN MAINTENANCE OF MERISTEMS-LIKE"/>
    <property type="match status" value="1"/>
</dbReference>
<feature type="domain" description="Aminotransferase-like plant mobile" evidence="1">
    <location>
        <begin position="58"/>
        <end position="185"/>
    </location>
</feature>
<evidence type="ECO:0000259" key="1">
    <source>
        <dbReference type="Pfam" id="PF10536"/>
    </source>
</evidence>
<name>A0A834TR79_9FABA</name>
<accession>A0A834TR79</accession>
<proteinExistence type="predicted"/>
<protein>
    <submittedName>
        <fullName evidence="2">Serine/threonine-protein phosphatase 7 long form-like protein</fullName>
    </submittedName>
</protein>
<dbReference type="AlphaFoldDB" id="A0A834TR79"/>